<dbReference type="KEGG" id="ker:91099810"/>
<name>A0AAX4KBZ2_9TREE</name>
<evidence type="ECO:0000313" key="3">
    <source>
        <dbReference type="Proteomes" id="UP001358614"/>
    </source>
</evidence>
<reference evidence="2 3" key="1">
    <citation type="submission" date="2024-01" db="EMBL/GenBank/DDBJ databases">
        <title>Comparative genomics of Cryptococcus and Kwoniella reveals pathogenesis evolution and contrasting modes of karyotype evolution via chromosome fusion or intercentromeric recombination.</title>
        <authorList>
            <person name="Coelho M.A."/>
            <person name="David-Palma M."/>
            <person name="Shea T."/>
            <person name="Bowers K."/>
            <person name="McGinley-Smith S."/>
            <person name="Mohammad A.W."/>
            <person name="Gnirke A."/>
            <person name="Yurkov A.M."/>
            <person name="Nowrousian M."/>
            <person name="Sun S."/>
            <person name="Cuomo C.A."/>
            <person name="Heitman J."/>
        </authorList>
    </citation>
    <scope>NUCLEOTIDE SEQUENCE [LARGE SCALE GENOMIC DNA]</scope>
    <source>
        <strain evidence="2 3">PYCC6329</strain>
    </source>
</reference>
<accession>A0AAX4KBZ2</accession>
<dbReference type="RefSeq" id="XP_066080930.1">
    <property type="nucleotide sequence ID" value="XM_066224833.1"/>
</dbReference>
<sequence>MSNRPGERFQQPQSPISHQTRYDSEFQSERSSMSLRSHFDLVEPTIHLPPTSKALQEISFRVCPSSSHFQTFSALAESSFISGTRRSFEWVHDPSLLDEAISRCLTILLKTYDDTYSLLEGEGLEGRGRRMELIRPTDVLWVLIHTCDHHILDCLERVMEIMKNSTKRMTQRWIILTILLYTIRSGDQIDKNHYHTRRRRARDDEGFKGWAKRQALLFARNFWTLDDCQAISNQTRNQDGMMKYIDDDEGLENIKRVSTAEIRRVIIEEQYRYDTNGDSNRTMNKNKRKIITYEDLYAVESDIEEKSEDGDNHTNKRVRR</sequence>
<dbReference type="AlphaFoldDB" id="A0AAX4KBZ2"/>
<dbReference type="EMBL" id="CP144089">
    <property type="protein sequence ID" value="WWD02963.1"/>
    <property type="molecule type" value="Genomic_DNA"/>
</dbReference>
<dbReference type="GeneID" id="91099810"/>
<evidence type="ECO:0000313" key="2">
    <source>
        <dbReference type="EMBL" id="WWD02963.1"/>
    </source>
</evidence>
<keyword evidence="3" id="KW-1185">Reference proteome</keyword>
<evidence type="ECO:0000256" key="1">
    <source>
        <dbReference type="SAM" id="MobiDB-lite"/>
    </source>
</evidence>
<gene>
    <name evidence="2" type="ORF">V865_001006</name>
</gene>
<dbReference type="Proteomes" id="UP001358614">
    <property type="component" value="Chromosome 1"/>
</dbReference>
<feature type="compositionally biased region" description="Polar residues" evidence="1">
    <location>
        <begin position="10"/>
        <end position="19"/>
    </location>
</feature>
<feature type="region of interest" description="Disordered" evidence="1">
    <location>
        <begin position="1"/>
        <end position="23"/>
    </location>
</feature>
<proteinExistence type="predicted"/>
<organism evidence="2 3">
    <name type="scientific">Kwoniella europaea PYCC6329</name>
    <dbReference type="NCBI Taxonomy" id="1423913"/>
    <lineage>
        <taxon>Eukaryota</taxon>
        <taxon>Fungi</taxon>
        <taxon>Dikarya</taxon>
        <taxon>Basidiomycota</taxon>
        <taxon>Agaricomycotina</taxon>
        <taxon>Tremellomycetes</taxon>
        <taxon>Tremellales</taxon>
        <taxon>Cryptococcaceae</taxon>
        <taxon>Kwoniella</taxon>
    </lineage>
</organism>
<protein>
    <submittedName>
        <fullName evidence="2">Uncharacterized protein</fullName>
    </submittedName>
</protein>